<dbReference type="AlphaFoldDB" id="A0A1G6PW62"/>
<evidence type="ECO:0008006" key="3">
    <source>
        <dbReference type="Google" id="ProtNLM"/>
    </source>
</evidence>
<accession>A0A1G6PW62</accession>
<reference evidence="1 2" key="1">
    <citation type="submission" date="2016-10" db="EMBL/GenBank/DDBJ databases">
        <authorList>
            <person name="de Groot N.N."/>
        </authorList>
    </citation>
    <scope>NUCLEOTIDE SEQUENCE [LARGE SCALE GENOMIC DNA]</scope>
    <source>
        <strain evidence="1 2">DSM 16619</strain>
    </source>
</reference>
<gene>
    <name evidence="1" type="ORF">SAMN05192589_103356</name>
</gene>
<name>A0A1G6PW62_9BURK</name>
<evidence type="ECO:0000313" key="2">
    <source>
        <dbReference type="Proteomes" id="UP000198781"/>
    </source>
</evidence>
<dbReference type="OrthoDB" id="571721at2"/>
<evidence type="ECO:0000313" key="1">
    <source>
        <dbReference type="EMBL" id="SDC84278.1"/>
    </source>
</evidence>
<organism evidence="1 2">
    <name type="scientific">Paracidovorax valerianellae</name>
    <dbReference type="NCBI Taxonomy" id="187868"/>
    <lineage>
        <taxon>Bacteria</taxon>
        <taxon>Pseudomonadati</taxon>
        <taxon>Pseudomonadota</taxon>
        <taxon>Betaproteobacteria</taxon>
        <taxon>Burkholderiales</taxon>
        <taxon>Comamonadaceae</taxon>
        <taxon>Paracidovorax</taxon>
    </lineage>
</organism>
<dbReference type="Proteomes" id="UP000198781">
    <property type="component" value="Unassembled WGS sequence"/>
</dbReference>
<protein>
    <recommendedName>
        <fullName evidence="3">MAE-28990/MAE-18760-like HEPN domain-containing protein</fullName>
    </recommendedName>
</protein>
<proteinExistence type="predicted"/>
<dbReference type="EMBL" id="FMZC01000003">
    <property type="protein sequence ID" value="SDC84278.1"/>
    <property type="molecule type" value="Genomic_DNA"/>
</dbReference>
<keyword evidence="2" id="KW-1185">Reference proteome</keyword>
<dbReference type="RefSeq" id="WP_139160343.1">
    <property type="nucleotide sequence ID" value="NZ_FMZC01000003.1"/>
</dbReference>
<sequence>MTQLVATTMDLLRTRGREMLSYLAFLELAVENDAHITAYNGQRKLALDKPLTHVLKANVSLLLYSAMEASTVSLLDEMHDAIGKNCGGADLLNDQLFLLVARRFKGHKTDITKDNTRRPLHEHLFKTWITDWNDRSQREKRQIGFSGGVDGLEIFNQLQRFGVFPPEVSKPPTRLTHKALQHTRARRNRLAHGEISFEDLGQTLALASLRSEVRAVFRTLRRVILEVDAFLHQRLYLAVPLSAVALPTTA</sequence>